<keyword evidence="4" id="KW-1185">Reference proteome</keyword>
<dbReference type="AlphaFoldDB" id="A0A918F6Y7"/>
<dbReference type="PANTHER" id="PTHR43364:SF4">
    <property type="entry name" value="NAD(P)-LINKED OXIDOREDUCTASE SUPERFAMILY PROTEIN"/>
    <property type="match status" value="1"/>
</dbReference>
<dbReference type="InterPro" id="IPR050523">
    <property type="entry name" value="AKR_Detox_Biosynth"/>
</dbReference>
<evidence type="ECO:0000259" key="2">
    <source>
        <dbReference type="Pfam" id="PF00248"/>
    </source>
</evidence>
<gene>
    <name evidence="3" type="ORF">GCM10010196_04350</name>
</gene>
<dbReference type="CDD" id="cd06660">
    <property type="entry name" value="AKR_SF"/>
    <property type="match status" value="1"/>
</dbReference>
<reference evidence="3" key="2">
    <citation type="submission" date="2020-09" db="EMBL/GenBank/DDBJ databases">
        <authorList>
            <person name="Sun Q."/>
            <person name="Ohkuma M."/>
        </authorList>
    </citation>
    <scope>NUCLEOTIDE SEQUENCE</scope>
    <source>
        <strain evidence="3">JCM 3346</strain>
    </source>
</reference>
<dbReference type="RefSeq" id="WP_189083667.1">
    <property type="nucleotide sequence ID" value="NZ_BMRJ01000001.1"/>
</dbReference>
<sequence length="306" mass="32799">MERRTIGTTELELPVLTVGSWQTYARIPRETGAAMVEWALRSGPASFDVAAYGDGSSEVLLGEHLRAAGARREEFSLIEKVESVNGTLRGQLERSAERLGFDRFDAVVAFDPQPGTVLAALTDEFEQLLADGVIRSWGLCNWHLDDALAAWRHARAAGGTGPQLIELKYGIARRAVVESPEFARFHEESGITLCAADALEGGVLLGRRSADRTIARDPGGIRGRIVDEVAPGLAREAERLEVAPATLALAFTLLDPRTTCTVFGASSLAQLQQNSAAAALAASSPADVQAAADRLSIPGHTWDEYH</sequence>
<name>A0A918F6Y7_AGRME</name>
<evidence type="ECO:0000313" key="4">
    <source>
        <dbReference type="Proteomes" id="UP000610303"/>
    </source>
</evidence>
<dbReference type="SUPFAM" id="SSF51430">
    <property type="entry name" value="NAD(P)-linked oxidoreductase"/>
    <property type="match status" value="1"/>
</dbReference>
<dbReference type="InterPro" id="IPR036812">
    <property type="entry name" value="NAD(P)_OxRdtase_dom_sf"/>
</dbReference>
<protein>
    <recommendedName>
        <fullName evidence="2">NADP-dependent oxidoreductase domain-containing protein</fullName>
    </recommendedName>
</protein>
<keyword evidence="1" id="KW-0560">Oxidoreductase</keyword>
<dbReference type="GO" id="GO:0016491">
    <property type="term" value="F:oxidoreductase activity"/>
    <property type="evidence" value="ECO:0007669"/>
    <property type="project" value="UniProtKB-KW"/>
</dbReference>
<dbReference type="Pfam" id="PF00248">
    <property type="entry name" value="Aldo_ket_red"/>
    <property type="match status" value="1"/>
</dbReference>
<dbReference type="Proteomes" id="UP000610303">
    <property type="component" value="Unassembled WGS sequence"/>
</dbReference>
<dbReference type="GO" id="GO:0005829">
    <property type="term" value="C:cytosol"/>
    <property type="evidence" value="ECO:0007669"/>
    <property type="project" value="TreeGrafter"/>
</dbReference>
<dbReference type="InterPro" id="IPR023210">
    <property type="entry name" value="NADP_OxRdtase_dom"/>
</dbReference>
<feature type="domain" description="NADP-dependent oxidoreductase" evidence="2">
    <location>
        <begin position="16"/>
        <end position="282"/>
    </location>
</feature>
<accession>A0A918F6Y7</accession>
<dbReference type="PANTHER" id="PTHR43364">
    <property type="entry name" value="NADH-SPECIFIC METHYLGLYOXAL REDUCTASE-RELATED"/>
    <property type="match status" value="1"/>
</dbReference>
<reference evidence="3" key="1">
    <citation type="journal article" date="2014" name="Int. J. Syst. Evol. Microbiol.">
        <title>Complete genome sequence of Corynebacterium casei LMG S-19264T (=DSM 44701T), isolated from a smear-ripened cheese.</title>
        <authorList>
            <consortium name="US DOE Joint Genome Institute (JGI-PGF)"/>
            <person name="Walter F."/>
            <person name="Albersmeier A."/>
            <person name="Kalinowski J."/>
            <person name="Ruckert C."/>
        </authorList>
    </citation>
    <scope>NUCLEOTIDE SEQUENCE</scope>
    <source>
        <strain evidence="3">JCM 3346</strain>
    </source>
</reference>
<organism evidence="3 4">
    <name type="scientific">Agromyces mediolanus</name>
    <name type="common">Corynebacterium mediolanum</name>
    <dbReference type="NCBI Taxonomy" id="41986"/>
    <lineage>
        <taxon>Bacteria</taxon>
        <taxon>Bacillati</taxon>
        <taxon>Actinomycetota</taxon>
        <taxon>Actinomycetes</taxon>
        <taxon>Micrococcales</taxon>
        <taxon>Microbacteriaceae</taxon>
        <taxon>Agromyces</taxon>
    </lineage>
</organism>
<dbReference type="EMBL" id="BMRJ01000001">
    <property type="protein sequence ID" value="GGR14818.1"/>
    <property type="molecule type" value="Genomic_DNA"/>
</dbReference>
<dbReference type="Gene3D" id="3.20.20.100">
    <property type="entry name" value="NADP-dependent oxidoreductase domain"/>
    <property type="match status" value="1"/>
</dbReference>
<proteinExistence type="predicted"/>
<evidence type="ECO:0000313" key="3">
    <source>
        <dbReference type="EMBL" id="GGR14818.1"/>
    </source>
</evidence>
<comment type="caution">
    <text evidence="3">The sequence shown here is derived from an EMBL/GenBank/DDBJ whole genome shotgun (WGS) entry which is preliminary data.</text>
</comment>
<evidence type="ECO:0000256" key="1">
    <source>
        <dbReference type="ARBA" id="ARBA00023002"/>
    </source>
</evidence>